<reference evidence="2" key="2">
    <citation type="submission" date="2018-08" db="UniProtKB">
        <authorList>
            <consortium name="EnsemblPlants"/>
        </authorList>
    </citation>
    <scope>IDENTIFICATION</scope>
    <source>
        <strain evidence="2">Yugu1</strain>
    </source>
</reference>
<evidence type="ECO:0000313" key="3">
    <source>
        <dbReference type="Proteomes" id="UP000004995"/>
    </source>
</evidence>
<dbReference type="AlphaFoldDB" id="K3YP45"/>
<feature type="compositionally biased region" description="Polar residues" evidence="1">
    <location>
        <begin position="32"/>
        <end position="42"/>
    </location>
</feature>
<accession>K3YP45</accession>
<name>K3YP45_SETIT</name>
<dbReference type="EnsemblPlants" id="KQL00343">
    <property type="protein sequence ID" value="KQL00343"/>
    <property type="gene ID" value="SETIT_016037mg"/>
</dbReference>
<dbReference type="InParanoid" id="K3YP45"/>
<feature type="region of interest" description="Disordered" evidence="1">
    <location>
        <begin position="1"/>
        <end position="42"/>
    </location>
</feature>
<keyword evidence="3" id="KW-1185">Reference proteome</keyword>
<dbReference type="Proteomes" id="UP000004995">
    <property type="component" value="Unassembled WGS sequence"/>
</dbReference>
<sequence length="42" mass="4565">MCSCVGVSLSSSRAHPRQPRSNEHRGAAPPQAAQSLRQEVMF</sequence>
<reference evidence="3" key="1">
    <citation type="journal article" date="2012" name="Nat. Biotechnol.">
        <title>Reference genome sequence of the model plant Setaria.</title>
        <authorList>
            <person name="Bennetzen J.L."/>
            <person name="Schmutz J."/>
            <person name="Wang H."/>
            <person name="Percifield R."/>
            <person name="Hawkins J."/>
            <person name="Pontaroli A.C."/>
            <person name="Estep M."/>
            <person name="Feng L."/>
            <person name="Vaughn J.N."/>
            <person name="Grimwood J."/>
            <person name="Jenkins J."/>
            <person name="Barry K."/>
            <person name="Lindquist E."/>
            <person name="Hellsten U."/>
            <person name="Deshpande S."/>
            <person name="Wang X."/>
            <person name="Wu X."/>
            <person name="Mitros T."/>
            <person name="Triplett J."/>
            <person name="Yang X."/>
            <person name="Ye C.Y."/>
            <person name="Mauro-Herrera M."/>
            <person name="Wang L."/>
            <person name="Li P."/>
            <person name="Sharma M."/>
            <person name="Sharma R."/>
            <person name="Ronald P.C."/>
            <person name="Panaud O."/>
            <person name="Kellogg E.A."/>
            <person name="Brutnell T.P."/>
            <person name="Doust A.N."/>
            <person name="Tuskan G.A."/>
            <person name="Rokhsar D."/>
            <person name="Devos K.M."/>
        </authorList>
    </citation>
    <scope>NUCLEOTIDE SEQUENCE [LARGE SCALE GENOMIC DNA]</scope>
    <source>
        <strain evidence="3">cv. Yugu1</strain>
    </source>
</reference>
<proteinExistence type="predicted"/>
<evidence type="ECO:0000256" key="1">
    <source>
        <dbReference type="SAM" id="MobiDB-lite"/>
    </source>
</evidence>
<dbReference type="EMBL" id="AGNK02003498">
    <property type="status" value="NOT_ANNOTATED_CDS"/>
    <property type="molecule type" value="Genomic_DNA"/>
</dbReference>
<evidence type="ECO:0000313" key="2">
    <source>
        <dbReference type="EnsemblPlants" id="KQL00343"/>
    </source>
</evidence>
<organism evidence="2 3">
    <name type="scientific">Setaria italica</name>
    <name type="common">Foxtail millet</name>
    <name type="synonym">Panicum italicum</name>
    <dbReference type="NCBI Taxonomy" id="4555"/>
    <lineage>
        <taxon>Eukaryota</taxon>
        <taxon>Viridiplantae</taxon>
        <taxon>Streptophyta</taxon>
        <taxon>Embryophyta</taxon>
        <taxon>Tracheophyta</taxon>
        <taxon>Spermatophyta</taxon>
        <taxon>Magnoliopsida</taxon>
        <taxon>Liliopsida</taxon>
        <taxon>Poales</taxon>
        <taxon>Poaceae</taxon>
        <taxon>PACMAD clade</taxon>
        <taxon>Panicoideae</taxon>
        <taxon>Panicodae</taxon>
        <taxon>Paniceae</taxon>
        <taxon>Cenchrinae</taxon>
        <taxon>Setaria</taxon>
    </lineage>
</organism>
<protein>
    <submittedName>
        <fullName evidence="2">Uncharacterized protein</fullName>
    </submittedName>
</protein>
<dbReference type="Gramene" id="KQL00343">
    <property type="protein sequence ID" value="KQL00343"/>
    <property type="gene ID" value="SETIT_016037mg"/>
</dbReference>
<dbReference type="HOGENOM" id="CLU_3261475_0_0_1"/>